<evidence type="ECO:0000313" key="2">
    <source>
        <dbReference type="Proteomes" id="UP000033066"/>
    </source>
</evidence>
<dbReference type="EMBL" id="CP009517">
    <property type="protein sequence ID" value="AKB82556.1"/>
    <property type="molecule type" value="Genomic_DNA"/>
</dbReference>
<dbReference type="KEGG" id="mbak:MSBR3_1978"/>
<dbReference type="PATRIC" id="fig|1434107.4.peg.2544"/>
<dbReference type="Proteomes" id="UP000033066">
    <property type="component" value="Chromosome"/>
</dbReference>
<sequence length="97" mass="11141">MKNHDAGTHEVSVEILNSHNESVFKESYKLLPDESVSKTKPFNLKNSFDQKKYTFKVVLDNGVAEEKASISLHRWSTAIIDIYWDNETPIMIEVITV</sequence>
<dbReference type="AlphaFoldDB" id="A0A0E3SKY2"/>
<name>A0A0E3SKY2_METBA</name>
<dbReference type="HOGENOM" id="CLU_134206_2_0_2"/>
<protein>
    <submittedName>
        <fullName evidence="1">Uncharacterized protein</fullName>
    </submittedName>
</protein>
<gene>
    <name evidence="1" type="ORF">MSBR3_1978</name>
</gene>
<reference evidence="1" key="1">
    <citation type="submission" date="2014-07" db="EMBL/GenBank/DDBJ databases">
        <title>Methanogenic archaea and the global carbon cycle.</title>
        <authorList>
            <person name="Henriksen J.R."/>
            <person name="Luke J."/>
            <person name="Reinhart S."/>
            <person name="Benedict M.N."/>
            <person name="Youngblut N.D."/>
            <person name="Metcalf M.E."/>
            <person name="Whitaker R.J."/>
            <person name="Metcalf W.W."/>
        </authorList>
    </citation>
    <scope>NUCLEOTIDE SEQUENCE [LARGE SCALE GENOMIC DNA]</scope>
    <source>
        <strain evidence="1">3</strain>
    </source>
</reference>
<evidence type="ECO:0000313" key="1">
    <source>
        <dbReference type="EMBL" id="AKB82556.1"/>
    </source>
</evidence>
<proteinExistence type="predicted"/>
<accession>A0A0E3SKY2</accession>
<organism evidence="1 2">
    <name type="scientific">Methanosarcina barkeri 3</name>
    <dbReference type="NCBI Taxonomy" id="1434107"/>
    <lineage>
        <taxon>Archaea</taxon>
        <taxon>Methanobacteriati</taxon>
        <taxon>Methanobacteriota</taxon>
        <taxon>Stenosarchaea group</taxon>
        <taxon>Methanomicrobia</taxon>
        <taxon>Methanosarcinales</taxon>
        <taxon>Methanosarcinaceae</taxon>
        <taxon>Methanosarcina</taxon>
    </lineage>
</organism>
<keyword evidence="2" id="KW-1185">Reference proteome</keyword>